<name>A0AAW0HVC8_MYOGA</name>
<sequence length="90" mass="9933">MKPAVDEMFPEGAGPYVDLDEVGLRQYGAGRGGGSTARKHAREPRSPFICMSPWPLRNQLCTVFTESGSLGSKWSGLHNFEDLFDDDDVQ</sequence>
<organism evidence="4 5">
    <name type="scientific">Myodes glareolus</name>
    <name type="common">Bank vole</name>
    <name type="synonym">Clethrionomys glareolus</name>
    <dbReference type="NCBI Taxonomy" id="447135"/>
    <lineage>
        <taxon>Eukaryota</taxon>
        <taxon>Metazoa</taxon>
        <taxon>Chordata</taxon>
        <taxon>Craniata</taxon>
        <taxon>Vertebrata</taxon>
        <taxon>Euteleostomi</taxon>
        <taxon>Mammalia</taxon>
        <taxon>Eutheria</taxon>
        <taxon>Euarchontoglires</taxon>
        <taxon>Glires</taxon>
        <taxon>Rodentia</taxon>
        <taxon>Myomorpha</taxon>
        <taxon>Muroidea</taxon>
        <taxon>Cricetidae</taxon>
        <taxon>Arvicolinae</taxon>
        <taxon>Myodes</taxon>
    </lineage>
</organism>
<accession>A0AAW0HVC8</accession>
<dbReference type="EMBL" id="JBBHLL010000314">
    <property type="protein sequence ID" value="KAK7806106.1"/>
    <property type="molecule type" value="Genomic_DNA"/>
</dbReference>
<comment type="similarity">
    <text evidence="1">Belongs to the CSN9 family.</text>
</comment>
<dbReference type="InterPro" id="IPR029391">
    <property type="entry name" value="CSN9_metazoa"/>
</dbReference>
<dbReference type="AlphaFoldDB" id="A0AAW0HVC8"/>
<comment type="caution">
    <text evidence="4">The sequence shown here is derived from an EMBL/GenBank/DDBJ whole genome shotgun (WGS) entry which is preliminary data.</text>
</comment>
<evidence type="ECO:0000256" key="2">
    <source>
        <dbReference type="ARBA" id="ARBA00014874"/>
    </source>
</evidence>
<dbReference type="GO" id="GO:0008180">
    <property type="term" value="C:COP9 signalosome"/>
    <property type="evidence" value="ECO:0007669"/>
    <property type="project" value="UniProtKB-KW"/>
</dbReference>
<evidence type="ECO:0000313" key="5">
    <source>
        <dbReference type="Proteomes" id="UP001488838"/>
    </source>
</evidence>
<dbReference type="Proteomes" id="UP001488838">
    <property type="component" value="Unassembled WGS sequence"/>
</dbReference>
<evidence type="ECO:0000256" key="1">
    <source>
        <dbReference type="ARBA" id="ARBA00009162"/>
    </source>
</evidence>
<evidence type="ECO:0000313" key="4">
    <source>
        <dbReference type="EMBL" id="KAK7806106.1"/>
    </source>
</evidence>
<protein>
    <recommendedName>
        <fullName evidence="2">COP9 signalosome complex subunit 9</fullName>
    </recommendedName>
</protein>
<evidence type="ECO:0000256" key="3">
    <source>
        <dbReference type="ARBA" id="ARBA00022790"/>
    </source>
</evidence>
<keyword evidence="5" id="KW-1185">Reference proteome</keyword>
<proteinExistence type="inferred from homology"/>
<reference evidence="4 5" key="1">
    <citation type="journal article" date="2023" name="bioRxiv">
        <title>Conserved and derived expression patterns and positive selection on dental genes reveal complex evolutionary context of ever-growing rodent molars.</title>
        <authorList>
            <person name="Calamari Z.T."/>
            <person name="Song A."/>
            <person name="Cohen E."/>
            <person name="Akter M."/>
            <person name="Roy R.D."/>
            <person name="Hallikas O."/>
            <person name="Christensen M.M."/>
            <person name="Li P."/>
            <person name="Marangoni P."/>
            <person name="Jernvall J."/>
            <person name="Klein O.D."/>
        </authorList>
    </citation>
    <scope>NUCLEOTIDE SEQUENCE [LARGE SCALE GENOMIC DNA]</scope>
    <source>
        <strain evidence="4">V071</strain>
    </source>
</reference>
<keyword evidence="3" id="KW-0736">Signalosome</keyword>
<dbReference type="Pfam" id="PF15004">
    <property type="entry name" value="MYEOV2"/>
    <property type="match status" value="1"/>
</dbReference>
<dbReference type="PANTHER" id="PTHR28562">
    <property type="entry name" value="COP9 SIGNALOSOME COMPLEX SUBUNIT 9"/>
    <property type="match status" value="1"/>
</dbReference>
<gene>
    <name evidence="4" type="ORF">U0070_000033</name>
</gene>